<dbReference type="CDD" id="cd17393">
    <property type="entry name" value="MFS_MosC_like"/>
    <property type="match status" value="1"/>
</dbReference>
<keyword evidence="7" id="KW-1185">Reference proteome</keyword>
<accession>A0ABS1VJF5</accession>
<feature type="transmembrane region" description="Helical" evidence="5">
    <location>
        <begin position="160"/>
        <end position="182"/>
    </location>
</feature>
<evidence type="ECO:0000313" key="6">
    <source>
        <dbReference type="EMBL" id="MBL7254294.1"/>
    </source>
</evidence>
<comment type="caution">
    <text evidence="6">The sequence shown here is derived from an EMBL/GenBank/DDBJ whole genome shotgun (WGS) entry which is preliminary data.</text>
</comment>
<evidence type="ECO:0000256" key="4">
    <source>
        <dbReference type="ARBA" id="ARBA00023136"/>
    </source>
</evidence>
<organism evidence="6 7">
    <name type="scientific">Paractinoplanes lichenicola</name>
    <dbReference type="NCBI Taxonomy" id="2802976"/>
    <lineage>
        <taxon>Bacteria</taxon>
        <taxon>Bacillati</taxon>
        <taxon>Actinomycetota</taxon>
        <taxon>Actinomycetes</taxon>
        <taxon>Micromonosporales</taxon>
        <taxon>Micromonosporaceae</taxon>
        <taxon>Paractinoplanes</taxon>
    </lineage>
</organism>
<protein>
    <submittedName>
        <fullName evidence="6">MFS transporter</fullName>
    </submittedName>
</protein>
<dbReference type="RefSeq" id="WP_202990619.1">
    <property type="nucleotide sequence ID" value="NZ_JAENHO010000002.1"/>
</dbReference>
<comment type="subcellular location">
    <subcellularLocation>
        <location evidence="1">Membrane</location>
        <topology evidence="1">Multi-pass membrane protein</topology>
    </subcellularLocation>
</comment>
<keyword evidence="4 5" id="KW-0472">Membrane</keyword>
<feature type="transmembrane region" description="Helical" evidence="5">
    <location>
        <begin position="293"/>
        <end position="314"/>
    </location>
</feature>
<gene>
    <name evidence="6" type="ORF">JKJ07_08220</name>
</gene>
<evidence type="ECO:0000256" key="2">
    <source>
        <dbReference type="ARBA" id="ARBA00022692"/>
    </source>
</evidence>
<dbReference type="InterPro" id="IPR051788">
    <property type="entry name" value="MFS_Transporter"/>
</dbReference>
<dbReference type="Proteomes" id="UP000598996">
    <property type="component" value="Unassembled WGS sequence"/>
</dbReference>
<feature type="transmembrane region" description="Helical" evidence="5">
    <location>
        <begin position="352"/>
        <end position="371"/>
    </location>
</feature>
<proteinExistence type="predicted"/>
<feature type="transmembrane region" description="Helical" evidence="5">
    <location>
        <begin position="326"/>
        <end position="346"/>
    </location>
</feature>
<dbReference type="PANTHER" id="PTHR23514">
    <property type="entry name" value="BYPASS OF STOP CODON PROTEIN 6"/>
    <property type="match status" value="1"/>
</dbReference>
<dbReference type="SUPFAM" id="SSF103473">
    <property type="entry name" value="MFS general substrate transporter"/>
    <property type="match status" value="1"/>
</dbReference>
<dbReference type="InterPro" id="IPR036259">
    <property type="entry name" value="MFS_trans_sf"/>
</dbReference>
<feature type="transmembrane region" description="Helical" evidence="5">
    <location>
        <begin position="42"/>
        <end position="62"/>
    </location>
</feature>
<dbReference type="PANTHER" id="PTHR23514:SF13">
    <property type="entry name" value="INNER MEMBRANE PROTEIN YBJJ"/>
    <property type="match status" value="1"/>
</dbReference>
<feature type="transmembrane region" description="Helical" evidence="5">
    <location>
        <begin position="237"/>
        <end position="256"/>
    </location>
</feature>
<feature type="transmembrane region" description="Helical" evidence="5">
    <location>
        <begin position="268"/>
        <end position="287"/>
    </location>
</feature>
<dbReference type="Pfam" id="PF07690">
    <property type="entry name" value="MFS_1"/>
    <property type="match status" value="1"/>
</dbReference>
<evidence type="ECO:0000313" key="7">
    <source>
        <dbReference type="Proteomes" id="UP000598996"/>
    </source>
</evidence>
<dbReference type="EMBL" id="JAENHO010000002">
    <property type="protein sequence ID" value="MBL7254294.1"/>
    <property type="molecule type" value="Genomic_DNA"/>
</dbReference>
<keyword evidence="3 5" id="KW-1133">Transmembrane helix</keyword>
<feature type="transmembrane region" description="Helical" evidence="5">
    <location>
        <begin position="12"/>
        <end position="30"/>
    </location>
</feature>
<evidence type="ECO:0000256" key="5">
    <source>
        <dbReference type="SAM" id="Phobius"/>
    </source>
</evidence>
<keyword evidence="2 5" id="KW-0812">Transmembrane</keyword>
<evidence type="ECO:0000256" key="3">
    <source>
        <dbReference type="ARBA" id="ARBA00022989"/>
    </source>
</evidence>
<feature type="transmembrane region" description="Helical" evidence="5">
    <location>
        <begin position="206"/>
        <end position="231"/>
    </location>
</feature>
<dbReference type="Gene3D" id="1.20.1250.20">
    <property type="entry name" value="MFS general substrate transporter like domains"/>
    <property type="match status" value="2"/>
</dbReference>
<reference evidence="6 7" key="1">
    <citation type="submission" date="2021-01" db="EMBL/GenBank/DDBJ databases">
        <title>Actinoplanes sp. nov. LDG1-01 isolated from lichen.</title>
        <authorList>
            <person name="Saeng-In P."/>
            <person name="Phongsopitanun W."/>
            <person name="Kanchanasin P."/>
            <person name="Yuki M."/>
            <person name="Kudo T."/>
            <person name="Ohkuma M."/>
            <person name="Tanasupawat S."/>
        </authorList>
    </citation>
    <scope>NUCLEOTIDE SEQUENCE [LARGE SCALE GENOMIC DNA]</scope>
    <source>
        <strain evidence="6 7">LDG1-01</strain>
    </source>
</reference>
<name>A0ABS1VJF5_9ACTN</name>
<feature type="transmembrane region" description="Helical" evidence="5">
    <location>
        <begin position="74"/>
        <end position="92"/>
    </location>
</feature>
<sequence>MIDTRIDRRWAVTAVFFLNGLTLSTYIVRAPSFKAAHDMSDALFGLSGLLFALSALACMQAVGPLAAKIGTRTILRLALAVMPLLLAGLAVAPGPQWYLAGAAVLGGVHGATDAAMNASAVAVEREAGRPILNGCHAAWSISAVIASLSTAALAHFGVSLAVHLCTAAAVLLFAGIVTARWLPDNGRAETEPDAPVSVRAGWSRPLILLGLTATALMICEGAALGWGGIFLYEERNASLSLAAVGITAYTGAQALGRLAGDRLSGRPGLFRTAALIAAAGFAVAVLIPHPGVAVAGFAVAGLGSSVLVPLTFSAVGRLPGASTAALVSRLTTFTYTGILLGPALIGWVAGRIGLATTMIVVIPLLLLVVLVPRPKQ</sequence>
<dbReference type="InterPro" id="IPR011701">
    <property type="entry name" value="MFS"/>
</dbReference>
<evidence type="ECO:0000256" key="1">
    <source>
        <dbReference type="ARBA" id="ARBA00004141"/>
    </source>
</evidence>